<evidence type="ECO:0000313" key="4">
    <source>
        <dbReference type="Proteomes" id="UP000013827"/>
    </source>
</evidence>
<dbReference type="Gene3D" id="1.10.472.10">
    <property type="entry name" value="Cyclin-like"/>
    <property type="match status" value="2"/>
</dbReference>
<sequence length="262" mass="27807">MSALTEAEADRALFYYSSYLMALGHQAGLRQRACLTAALIFRRFYSSRSLEAHDPLLLAPTALLVGSKVEECQAAASALERAMPKLRKDLGDETNPYSAQDMDACEQVLFEAVMFEPEAPVSCDPHAAIARHLALAMGEGDGAAGGSCEGSANVELTATACYLANDICKTALPLSVADDAIGLACVALACRMLRRPLPPPLECPGALLEQVAGAFTQVYRAVADESGLQFGKSCLGLHQRVGASHRAARTRARPAGQRARAR</sequence>
<dbReference type="InterPro" id="IPR036915">
    <property type="entry name" value="Cyclin-like_sf"/>
</dbReference>
<reference evidence="3" key="2">
    <citation type="submission" date="2024-10" db="UniProtKB">
        <authorList>
            <consortium name="EnsemblProtists"/>
        </authorList>
    </citation>
    <scope>IDENTIFICATION</scope>
</reference>
<evidence type="ECO:0000313" key="3">
    <source>
        <dbReference type="EnsemblProtists" id="EOD18832"/>
    </source>
</evidence>
<dbReference type="InterPro" id="IPR043198">
    <property type="entry name" value="Cyclin/Ssn8"/>
</dbReference>
<dbReference type="STRING" id="2903.R1C969"/>
<organism evidence="3 4">
    <name type="scientific">Emiliania huxleyi (strain CCMP1516)</name>
    <dbReference type="NCBI Taxonomy" id="280463"/>
    <lineage>
        <taxon>Eukaryota</taxon>
        <taxon>Haptista</taxon>
        <taxon>Haptophyta</taxon>
        <taxon>Prymnesiophyceae</taxon>
        <taxon>Isochrysidales</taxon>
        <taxon>Noelaerhabdaceae</taxon>
        <taxon>Emiliania</taxon>
    </lineage>
</organism>
<keyword evidence="4" id="KW-1185">Reference proteome</keyword>
<dbReference type="PaxDb" id="2903-EOD18832"/>
<dbReference type="InterPro" id="IPR006671">
    <property type="entry name" value="Cyclin_N"/>
</dbReference>
<dbReference type="SMART" id="SM00385">
    <property type="entry name" value="CYCLIN"/>
    <property type="match status" value="1"/>
</dbReference>
<dbReference type="EnsemblProtists" id="EOD18832">
    <property type="protein sequence ID" value="EOD18832"/>
    <property type="gene ID" value="EMIHUDRAFT_355575"/>
</dbReference>
<feature type="domain" description="Cyclin-like" evidence="2">
    <location>
        <begin position="18"/>
        <end position="111"/>
    </location>
</feature>
<dbReference type="InterPro" id="IPR013763">
    <property type="entry name" value="Cyclin-like_dom"/>
</dbReference>
<keyword evidence="1" id="KW-0195">Cyclin</keyword>
<proteinExistence type="inferred from homology"/>
<reference evidence="4" key="1">
    <citation type="journal article" date="2013" name="Nature">
        <title>Pan genome of the phytoplankton Emiliania underpins its global distribution.</title>
        <authorList>
            <person name="Read B.A."/>
            <person name="Kegel J."/>
            <person name="Klute M.J."/>
            <person name="Kuo A."/>
            <person name="Lefebvre S.C."/>
            <person name="Maumus F."/>
            <person name="Mayer C."/>
            <person name="Miller J."/>
            <person name="Monier A."/>
            <person name="Salamov A."/>
            <person name="Young J."/>
            <person name="Aguilar M."/>
            <person name="Claverie J.M."/>
            <person name="Frickenhaus S."/>
            <person name="Gonzalez K."/>
            <person name="Herman E.K."/>
            <person name="Lin Y.C."/>
            <person name="Napier J."/>
            <person name="Ogata H."/>
            <person name="Sarno A.F."/>
            <person name="Shmutz J."/>
            <person name="Schroeder D."/>
            <person name="de Vargas C."/>
            <person name="Verret F."/>
            <person name="von Dassow P."/>
            <person name="Valentin K."/>
            <person name="Van de Peer Y."/>
            <person name="Wheeler G."/>
            <person name="Dacks J.B."/>
            <person name="Delwiche C.F."/>
            <person name="Dyhrman S.T."/>
            <person name="Glockner G."/>
            <person name="John U."/>
            <person name="Richards T."/>
            <person name="Worden A.Z."/>
            <person name="Zhang X."/>
            <person name="Grigoriev I.V."/>
            <person name="Allen A.E."/>
            <person name="Bidle K."/>
            <person name="Borodovsky M."/>
            <person name="Bowler C."/>
            <person name="Brownlee C."/>
            <person name="Cock J.M."/>
            <person name="Elias M."/>
            <person name="Gladyshev V.N."/>
            <person name="Groth M."/>
            <person name="Guda C."/>
            <person name="Hadaegh A."/>
            <person name="Iglesias-Rodriguez M.D."/>
            <person name="Jenkins J."/>
            <person name="Jones B.M."/>
            <person name="Lawson T."/>
            <person name="Leese F."/>
            <person name="Lindquist E."/>
            <person name="Lobanov A."/>
            <person name="Lomsadze A."/>
            <person name="Malik S.B."/>
            <person name="Marsh M.E."/>
            <person name="Mackinder L."/>
            <person name="Mock T."/>
            <person name="Mueller-Roeber B."/>
            <person name="Pagarete A."/>
            <person name="Parker M."/>
            <person name="Probert I."/>
            <person name="Quesneville H."/>
            <person name="Raines C."/>
            <person name="Rensing S.A."/>
            <person name="Riano-Pachon D.M."/>
            <person name="Richier S."/>
            <person name="Rokitta S."/>
            <person name="Shiraiwa Y."/>
            <person name="Soanes D.M."/>
            <person name="van der Giezen M."/>
            <person name="Wahlund T.M."/>
            <person name="Williams B."/>
            <person name="Wilson W."/>
            <person name="Wolfe G."/>
            <person name="Wurch L.L."/>
        </authorList>
    </citation>
    <scope>NUCLEOTIDE SEQUENCE</scope>
</reference>
<dbReference type="GO" id="GO:0006357">
    <property type="term" value="P:regulation of transcription by RNA polymerase II"/>
    <property type="evidence" value="ECO:0007669"/>
    <property type="project" value="InterPro"/>
</dbReference>
<dbReference type="GeneID" id="17264379"/>
<dbReference type="SUPFAM" id="SSF47954">
    <property type="entry name" value="Cyclin-like"/>
    <property type="match status" value="2"/>
</dbReference>
<name>A0A0D3J5P7_EMIH1</name>
<dbReference type="AlphaFoldDB" id="A0A0D3J5P7"/>
<dbReference type="eggNOG" id="KOG0794">
    <property type="taxonomic scope" value="Eukaryota"/>
</dbReference>
<dbReference type="PANTHER" id="PTHR10026">
    <property type="entry name" value="CYCLIN"/>
    <property type="match status" value="1"/>
</dbReference>
<dbReference type="Pfam" id="PF00134">
    <property type="entry name" value="Cyclin_N"/>
    <property type="match status" value="1"/>
</dbReference>
<dbReference type="KEGG" id="ehx:EMIHUDRAFT_355575"/>
<dbReference type="RefSeq" id="XP_005771261.1">
    <property type="nucleotide sequence ID" value="XM_005771204.1"/>
</dbReference>
<dbReference type="HOGENOM" id="CLU_1063309_0_0_1"/>
<evidence type="ECO:0000256" key="1">
    <source>
        <dbReference type="RuleBase" id="RU000383"/>
    </source>
</evidence>
<dbReference type="GO" id="GO:0016538">
    <property type="term" value="F:cyclin-dependent protein serine/threonine kinase regulator activity"/>
    <property type="evidence" value="ECO:0007669"/>
    <property type="project" value="InterPro"/>
</dbReference>
<evidence type="ECO:0000259" key="2">
    <source>
        <dbReference type="SMART" id="SM00385"/>
    </source>
</evidence>
<accession>A0A0D3J5P7</accession>
<protein>
    <recommendedName>
        <fullName evidence="2">Cyclin-like domain-containing protein</fullName>
    </recommendedName>
</protein>
<dbReference type="Proteomes" id="UP000013827">
    <property type="component" value="Unassembled WGS sequence"/>
</dbReference>
<comment type="similarity">
    <text evidence="1">Belongs to the cyclin family.</text>
</comment>